<name>A0A3B0TQH0_9ZZZZ</name>
<sequence>MLKDKKNIHAGTFLDEALKHEPDFFLPDDFADKMALEIEKRLAWSQYLKEFIIYFGVIAGIIVIALAIIFFFDAESWANLANIFLSNINTIVGVGLIILFVFFTDKVLLRYFSHKAKLMRQA</sequence>
<accession>A0A3B0TQH0</accession>
<reference evidence="2" key="1">
    <citation type="submission" date="2018-06" db="EMBL/GenBank/DDBJ databases">
        <authorList>
            <person name="Zhirakovskaya E."/>
        </authorList>
    </citation>
    <scope>NUCLEOTIDE SEQUENCE</scope>
</reference>
<dbReference type="EMBL" id="UOEP01000114">
    <property type="protein sequence ID" value="VAW20198.1"/>
    <property type="molecule type" value="Genomic_DNA"/>
</dbReference>
<feature type="transmembrane region" description="Helical" evidence="1">
    <location>
        <begin position="84"/>
        <end position="103"/>
    </location>
</feature>
<organism evidence="2">
    <name type="scientific">hydrothermal vent metagenome</name>
    <dbReference type="NCBI Taxonomy" id="652676"/>
    <lineage>
        <taxon>unclassified sequences</taxon>
        <taxon>metagenomes</taxon>
        <taxon>ecological metagenomes</taxon>
    </lineage>
</organism>
<protein>
    <submittedName>
        <fullName evidence="2">Uncharacterized protein</fullName>
    </submittedName>
</protein>
<keyword evidence="1" id="KW-1133">Transmembrane helix</keyword>
<keyword evidence="1" id="KW-0472">Membrane</keyword>
<keyword evidence="1" id="KW-0812">Transmembrane</keyword>
<evidence type="ECO:0000256" key="1">
    <source>
        <dbReference type="SAM" id="Phobius"/>
    </source>
</evidence>
<feature type="transmembrane region" description="Helical" evidence="1">
    <location>
        <begin position="51"/>
        <end position="72"/>
    </location>
</feature>
<proteinExistence type="predicted"/>
<gene>
    <name evidence="2" type="ORF">MNBD_BACTEROID01-330</name>
</gene>
<dbReference type="AlphaFoldDB" id="A0A3B0TQH0"/>
<evidence type="ECO:0000313" key="2">
    <source>
        <dbReference type="EMBL" id="VAW20198.1"/>
    </source>
</evidence>